<evidence type="ECO:0000313" key="4">
    <source>
        <dbReference type="EMBL" id="MCY1721409.1"/>
    </source>
</evidence>
<dbReference type="Proteomes" id="UP001145087">
    <property type="component" value="Unassembled WGS sequence"/>
</dbReference>
<keyword evidence="5" id="KW-1185">Reference proteome</keyword>
<dbReference type="InterPro" id="IPR007492">
    <property type="entry name" value="LytTR_DNA-bd_dom"/>
</dbReference>
<dbReference type="Gene3D" id="3.40.50.2300">
    <property type="match status" value="1"/>
</dbReference>
<dbReference type="EMBL" id="JAPOHD010000027">
    <property type="protein sequence ID" value="MCY1721409.1"/>
    <property type="molecule type" value="Genomic_DNA"/>
</dbReference>
<organism evidence="4 5">
    <name type="scientific">Draconibacterium aestuarii</name>
    <dbReference type="NCBI Taxonomy" id="2998507"/>
    <lineage>
        <taxon>Bacteria</taxon>
        <taxon>Pseudomonadati</taxon>
        <taxon>Bacteroidota</taxon>
        <taxon>Bacteroidia</taxon>
        <taxon>Marinilabiliales</taxon>
        <taxon>Prolixibacteraceae</taxon>
        <taxon>Draconibacterium</taxon>
    </lineage>
</organism>
<keyword evidence="1" id="KW-0597">Phosphoprotein</keyword>
<dbReference type="GO" id="GO:0000156">
    <property type="term" value="F:phosphorelay response regulator activity"/>
    <property type="evidence" value="ECO:0007669"/>
    <property type="project" value="InterPro"/>
</dbReference>
<gene>
    <name evidence="4" type="ORF">OU798_13720</name>
</gene>
<evidence type="ECO:0000313" key="5">
    <source>
        <dbReference type="Proteomes" id="UP001145087"/>
    </source>
</evidence>
<accession>A0A9X3J5C4</accession>
<dbReference type="PANTHER" id="PTHR37299:SF1">
    <property type="entry name" value="STAGE 0 SPORULATION PROTEIN A HOMOLOG"/>
    <property type="match status" value="1"/>
</dbReference>
<sequence>MYRCLIIDDEPIAIRVIRNHLSVFTGFEVVAECNNALEAMPILAKQKIDLLFCDIQMPQITGVDFVRSLLHPPKVIFTTAYRDYAVDAFELNVVDYLLKPISFERFTKAINYFLELQSAQKEETDTVASEPENRDFIFLKADKKHYKVNLSDVLYFESLGDYVIAYTTDTKIVTKERISYLAETLPKQHFIQTHRSYIVSIDKIESIGPGFVEINKKKLPVGRNYKPLLNNLLQNE</sequence>
<evidence type="ECO:0000256" key="1">
    <source>
        <dbReference type="PROSITE-ProRule" id="PRU00169"/>
    </source>
</evidence>
<dbReference type="InterPro" id="IPR001789">
    <property type="entry name" value="Sig_transdc_resp-reg_receiver"/>
</dbReference>
<dbReference type="PROSITE" id="PS50110">
    <property type="entry name" value="RESPONSE_REGULATORY"/>
    <property type="match status" value="1"/>
</dbReference>
<keyword evidence="4" id="KW-0238">DNA-binding</keyword>
<dbReference type="PROSITE" id="PS50930">
    <property type="entry name" value="HTH_LYTTR"/>
    <property type="match status" value="1"/>
</dbReference>
<dbReference type="SUPFAM" id="SSF52172">
    <property type="entry name" value="CheY-like"/>
    <property type="match status" value="1"/>
</dbReference>
<feature type="domain" description="HTH LytTR-type" evidence="3">
    <location>
        <begin position="137"/>
        <end position="235"/>
    </location>
</feature>
<dbReference type="SMART" id="SM00448">
    <property type="entry name" value="REC"/>
    <property type="match status" value="1"/>
</dbReference>
<feature type="modified residue" description="4-aspartylphosphate" evidence="1">
    <location>
        <position position="54"/>
    </location>
</feature>
<dbReference type="RefSeq" id="WP_343333739.1">
    <property type="nucleotide sequence ID" value="NZ_JAPOHD010000027.1"/>
</dbReference>
<feature type="domain" description="Response regulatory" evidence="2">
    <location>
        <begin position="3"/>
        <end position="114"/>
    </location>
</feature>
<name>A0A9X3J5C4_9BACT</name>
<dbReference type="AlphaFoldDB" id="A0A9X3J5C4"/>
<dbReference type="SMART" id="SM00850">
    <property type="entry name" value="LytTR"/>
    <property type="match status" value="1"/>
</dbReference>
<evidence type="ECO:0000259" key="2">
    <source>
        <dbReference type="PROSITE" id="PS50110"/>
    </source>
</evidence>
<dbReference type="Gene3D" id="2.40.50.1020">
    <property type="entry name" value="LytTr DNA-binding domain"/>
    <property type="match status" value="1"/>
</dbReference>
<dbReference type="Pfam" id="PF04397">
    <property type="entry name" value="LytTR"/>
    <property type="match status" value="1"/>
</dbReference>
<dbReference type="Pfam" id="PF00072">
    <property type="entry name" value="Response_reg"/>
    <property type="match status" value="1"/>
</dbReference>
<dbReference type="GO" id="GO:0003677">
    <property type="term" value="F:DNA binding"/>
    <property type="evidence" value="ECO:0007669"/>
    <property type="project" value="UniProtKB-KW"/>
</dbReference>
<proteinExistence type="predicted"/>
<protein>
    <submittedName>
        <fullName evidence="4">LytTR family DNA-binding domain-containing protein</fullName>
    </submittedName>
</protein>
<evidence type="ECO:0000259" key="3">
    <source>
        <dbReference type="PROSITE" id="PS50930"/>
    </source>
</evidence>
<dbReference type="InterPro" id="IPR046947">
    <property type="entry name" value="LytR-like"/>
</dbReference>
<dbReference type="PANTHER" id="PTHR37299">
    <property type="entry name" value="TRANSCRIPTIONAL REGULATOR-RELATED"/>
    <property type="match status" value="1"/>
</dbReference>
<comment type="caution">
    <text evidence="4">The sequence shown here is derived from an EMBL/GenBank/DDBJ whole genome shotgun (WGS) entry which is preliminary data.</text>
</comment>
<reference evidence="4" key="1">
    <citation type="submission" date="2022-11" db="EMBL/GenBank/DDBJ databases">
        <title>Marilongibacter aestuarii gen. nov., sp. nov., isolated from tidal flat sediment.</title>
        <authorList>
            <person name="Jiayan W."/>
        </authorList>
    </citation>
    <scope>NUCLEOTIDE SEQUENCE</scope>
    <source>
        <strain evidence="4">Z1-6</strain>
    </source>
</reference>
<dbReference type="InterPro" id="IPR011006">
    <property type="entry name" value="CheY-like_superfamily"/>
</dbReference>